<organism evidence="9 10">
    <name type="scientific">Caloranaerobacter azorensis</name>
    <dbReference type="NCBI Taxonomy" id="116090"/>
    <lineage>
        <taxon>Bacteria</taxon>
        <taxon>Bacillati</taxon>
        <taxon>Bacillota</taxon>
        <taxon>Tissierellia</taxon>
        <taxon>Tissierellales</taxon>
        <taxon>Thermohalobacteraceae</taxon>
        <taxon>Caloranaerobacter</taxon>
    </lineage>
</organism>
<feature type="transmembrane region" description="Helical" evidence="7">
    <location>
        <begin position="159"/>
        <end position="177"/>
    </location>
</feature>
<protein>
    <recommendedName>
        <fullName evidence="8">DNA translocase FtsK 4TM region domain-containing protein</fullName>
    </recommendedName>
</protein>
<evidence type="ECO:0000259" key="8">
    <source>
        <dbReference type="Pfam" id="PF13491"/>
    </source>
</evidence>
<feature type="transmembrane region" description="Helical" evidence="7">
    <location>
        <begin position="97"/>
        <end position="119"/>
    </location>
</feature>
<feature type="transmembrane region" description="Helical" evidence="7">
    <location>
        <begin position="62"/>
        <end position="85"/>
    </location>
</feature>
<evidence type="ECO:0000256" key="6">
    <source>
        <dbReference type="SAM" id="MobiDB-lite"/>
    </source>
</evidence>
<dbReference type="Pfam" id="PF13491">
    <property type="entry name" value="FtsK_4TM"/>
    <property type="match status" value="1"/>
</dbReference>
<feature type="region of interest" description="Disordered" evidence="6">
    <location>
        <begin position="1"/>
        <end position="20"/>
    </location>
</feature>
<evidence type="ECO:0000313" key="9">
    <source>
        <dbReference type="EMBL" id="QIB26137.1"/>
    </source>
</evidence>
<dbReference type="Proteomes" id="UP000464452">
    <property type="component" value="Chromosome"/>
</dbReference>
<evidence type="ECO:0000256" key="3">
    <source>
        <dbReference type="ARBA" id="ARBA00022692"/>
    </source>
</evidence>
<feature type="transmembrane region" description="Helical" evidence="7">
    <location>
        <begin position="131"/>
        <end position="153"/>
    </location>
</feature>
<evidence type="ECO:0000256" key="1">
    <source>
        <dbReference type="ARBA" id="ARBA00004651"/>
    </source>
</evidence>
<feature type="domain" description="DNA translocase FtsK 4TM region" evidence="8">
    <location>
        <begin position="60"/>
        <end position="187"/>
    </location>
</feature>
<keyword evidence="4 7" id="KW-1133">Transmembrane helix</keyword>
<dbReference type="GO" id="GO:0005886">
    <property type="term" value="C:plasma membrane"/>
    <property type="evidence" value="ECO:0007669"/>
    <property type="project" value="UniProtKB-SubCell"/>
</dbReference>
<evidence type="ECO:0000256" key="4">
    <source>
        <dbReference type="ARBA" id="ARBA00022989"/>
    </source>
</evidence>
<dbReference type="InterPro" id="IPR025199">
    <property type="entry name" value="FtsK_4TM"/>
</dbReference>
<evidence type="ECO:0000313" key="10">
    <source>
        <dbReference type="Proteomes" id="UP000464452"/>
    </source>
</evidence>
<feature type="transmembrane region" description="Helical" evidence="7">
    <location>
        <begin position="30"/>
        <end position="50"/>
    </location>
</feature>
<dbReference type="KEGG" id="cazo:G3A45_01720"/>
<dbReference type="RefSeq" id="WP_163234309.1">
    <property type="nucleotide sequence ID" value="NZ_CP048617.1"/>
</dbReference>
<name>A0A6P1YAR3_9FIRM</name>
<dbReference type="EMBL" id="CP048617">
    <property type="protein sequence ID" value="QIB26137.1"/>
    <property type="molecule type" value="Genomic_DNA"/>
</dbReference>
<sequence length="208" mass="23776">MVKTSNKKGKKTKNKRKKSKQSIDNIGKEILGIIIITISILIFTSLYNYSNGYINYLIRDKILKLTGAGSILFPVLILIIGILFLFSKFNNSRIRKIIHLLMLYLCLLTLFEMRVFPLIENMSLAEKIKISIVYASNMYGGGLLGAFFAFILLKLFGLLGSYIILISTILILISLLIKISYTKMLKNCYSLIKNFLLKHLKIREIELI</sequence>
<accession>A0A6P1YAR3</accession>
<keyword evidence="2" id="KW-1003">Cell membrane</keyword>
<reference evidence="9 10" key="1">
    <citation type="submission" date="2020-02" db="EMBL/GenBank/DDBJ databases">
        <title>Thermophilic hydrogen producing bacteria, Caloranaerobacter azorensis.</title>
        <authorList>
            <person name="Baek K."/>
        </authorList>
    </citation>
    <scope>NUCLEOTIDE SEQUENCE [LARGE SCALE GENOMIC DNA]</scope>
    <source>
        <strain evidence="9 10">T3-1</strain>
    </source>
</reference>
<comment type="subcellular location">
    <subcellularLocation>
        <location evidence="1">Cell membrane</location>
        <topology evidence="1">Multi-pass membrane protein</topology>
    </subcellularLocation>
</comment>
<proteinExistence type="predicted"/>
<evidence type="ECO:0000256" key="5">
    <source>
        <dbReference type="ARBA" id="ARBA00023136"/>
    </source>
</evidence>
<evidence type="ECO:0000256" key="2">
    <source>
        <dbReference type="ARBA" id="ARBA00022475"/>
    </source>
</evidence>
<dbReference type="AlphaFoldDB" id="A0A6P1YAR3"/>
<gene>
    <name evidence="9" type="ORF">G3A45_01720</name>
</gene>
<keyword evidence="5 7" id="KW-0472">Membrane</keyword>
<evidence type="ECO:0000256" key="7">
    <source>
        <dbReference type="SAM" id="Phobius"/>
    </source>
</evidence>
<keyword evidence="3 7" id="KW-0812">Transmembrane</keyword>